<feature type="domain" description="Histidine kinase" evidence="10">
    <location>
        <begin position="203"/>
        <end position="419"/>
    </location>
</feature>
<dbReference type="PANTHER" id="PTHR45453">
    <property type="entry name" value="PHOSPHATE REGULON SENSOR PROTEIN PHOR"/>
    <property type="match status" value="1"/>
</dbReference>
<dbReference type="Pfam" id="PF00512">
    <property type="entry name" value="HisKA"/>
    <property type="match status" value="1"/>
</dbReference>
<sequence length="419" mass="46019">MIRKLRRKFVLTNMLLVSLVLLVVFGALVVSNYQRLADQSRTAMRAALLWSDEGPDRFEFGASGLLDAPEEGDEKMASRISMVPVFTVTLDENGKPAEVMGGGNVSVSDETVEQAVAQAQGEEGVIPELDLRYLRETTPDGETRIAFADRGWERSTLWSMVGSFLLVGALALGAFFVISLLLSSLALRPAERAWEQQRRFVADASHELKTPLTVILTNTGILLSHPEDTVAEQRKWVEYIRDEAQRMRELVEDLLFLARHDAGREPPPDQTVDLSELLWSALLPFEPVAFEQGVELESGIQGGLTVRGREDQLRRLAAILLDNAVKYAGAQGKVRVALTRGEKGGACLTVRNTGPAIPPEHLEHLFERFYRADDSRARSSGGYGLGLAIAKSIVDSHRGTITVQSGAEEGTLFTVRLPG</sequence>
<organism evidence="11 12">
    <name type="scientific">Candidatus Intestinimonas pullistercoris</name>
    <dbReference type="NCBI Taxonomy" id="2838623"/>
    <lineage>
        <taxon>Bacteria</taxon>
        <taxon>Bacillati</taxon>
        <taxon>Bacillota</taxon>
        <taxon>Clostridia</taxon>
        <taxon>Eubacteriales</taxon>
        <taxon>Intestinimonas</taxon>
    </lineage>
</organism>
<comment type="caution">
    <text evidence="11">The sequence shown here is derived from an EMBL/GenBank/DDBJ whole genome shotgun (WGS) entry which is preliminary data.</text>
</comment>
<evidence type="ECO:0000256" key="7">
    <source>
        <dbReference type="ARBA" id="ARBA00023012"/>
    </source>
</evidence>
<dbReference type="FunFam" id="1.10.287.130:FF:000001">
    <property type="entry name" value="Two-component sensor histidine kinase"/>
    <property type="match status" value="1"/>
</dbReference>
<dbReference type="InterPro" id="IPR004358">
    <property type="entry name" value="Sig_transdc_His_kin-like_C"/>
</dbReference>
<gene>
    <name evidence="11" type="ORF">H9701_02075</name>
</gene>
<evidence type="ECO:0000313" key="12">
    <source>
        <dbReference type="Proteomes" id="UP000823882"/>
    </source>
</evidence>
<dbReference type="InterPro" id="IPR036097">
    <property type="entry name" value="HisK_dim/P_sf"/>
</dbReference>
<evidence type="ECO:0000256" key="8">
    <source>
        <dbReference type="ARBA" id="ARBA00023136"/>
    </source>
</evidence>
<dbReference type="GO" id="GO:0005886">
    <property type="term" value="C:plasma membrane"/>
    <property type="evidence" value="ECO:0007669"/>
    <property type="project" value="TreeGrafter"/>
</dbReference>
<feature type="transmembrane region" description="Helical" evidence="9">
    <location>
        <begin position="157"/>
        <end position="182"/>
    </location>
</feature>
<evidence type="ECO:0000256" key="5">
    <source>
        <dbReference type="ARBA" id="ARBA00022679"/>
    </source>
</evidence>
<evidence type="ECO:0000256" key="1">
    <source>
        <dbReference type="ARBA" id="ARBA00000085"/>
    </source>
</evidence>
<dbReference type="SMART" id="SM00388">
    <property type="entry name" value="HisKA"/>
    <property type="match status" value="1"/>
</dbReference>
<evidence type="ECO:0000256" key="9">
    <source>
        <dbReference type="SAM" id="Phobius"/>
    </source>
</evidence>
<dbReference type="GO" id="GO:0016036">
    <property type="term" value="P:cellular response to phosphate starvation"/>
    <property type="evidence" value="ECO:0007669"/>
    <property type="project" value="TreeGrafter"/>
</dbReference>
<proteinExistence type="predicted"/>
<dbReference type="PROSITE" id="PS50109">
    <property type="entry name" value="HIS_KIN"/>
    <property type="match status" value="1"/>
</dbReference>
<keyword evidence="8 9" id="KW-0472">Membrane</keyword>
<keyword evidence="5" id="KW-0808">Transferase</keyword>
<keyword evidence="7" id="KW-0902">Two-component regulatory system</keyword>
<dbReference type="Gene3D" id="1.10.287.130">
    <property type="match status" value="1"/>
</dbReference>
<evidence type="ECO:0000313" key="11">
    <source>
        <dbReference type="EMBL" id="HJC40327.1"/>
    </source>
</evidence>
<evidence type="ECO:0000256" key="6">
    <source>
        <dbReference type="ARBA" id="ARBA00022777"/>
    </source>
</evidence>
<evidence type="ECO:0000256" key="4">
    <source>
        <dbReference type="ARBA" id="ARBA00022553"/>
    </source>
</evidence>
<dbReference type="InterPro" id="IPR003661">
    <property type="entry name" value="HisK_dim/P_dom"/>
</dbReference>
<dbReference type="SMART" id="SM00387">
    <property type="entry name" value="HATPase_c"/>
    <property type="match status" value="1"/>
</dbReference>
<dbReference type="PANTHER" id="PTHR45453:SF1">
    <property type="entry name" value="PHOSPHATE REGULON SENSOR PROTEIN PHOR"/>
    <property type="match status" value="1"/>
</dbReference>
<evidence type="ECO:0000256" key="2">
    <source>
        <dbReference type="ARBA" id="ARBA00004370"/>
    </source>
</evidence>
<dbReference type="GO" id="GO:0000155">
    <property type="term" value="F:phosphorelay sensor kinase activity"/>
    <property type="evidence" value="ECO:0007669"/>
    <property type="project" value="InterPro"/>
</dbReference>
<dbReference type="InterPro" id="IPR036890">
    <property type="entry name" value="HATPase_C_sf"/>
</dbReference>
<evidence type="ECO:0000256" key="3">
    <source>
        <dbReference type="ARBA" id="ARBA00012438"/>
    </source>
</evidence>
<dbReference type="InterPro" id="IPR003594">
    <property type="entry name" value="HATPase_dom"/>
</dbReference>
<comment type="catalytic activity">
    <reaction evidence="1">
        <text>ATP + protein L-histidine = ADP + protein N-phospho-L-histidine.</text>
        <dbReference type="EC" id="2.7.13.3"/>
    </reaction>
</comment>
<protein>
    <recommendedName>
        <fullName evidence="3">histidine kinase</fullName>
        <ecNumber evidence="3">2.7.13.3</ecNumber>
    </recommendedName>
</protein>
<evidence type="ECO:0000259" key="10">
    <source>
        <dbReference type="PROSITE" id="PS50109"/>
    </source>
</evidence>
<dbReference type="EMBL" id="DWWJ01000037">
    <property type="protein sequence ID" value="HJC40327.1"/>
    <property type="molecule type" value="Genomic_DNA"/>
</dbReference>
<dbReference type="CDD" id="cd00075">
    <property type="entry name" value="HATPase"/>
    <property type="match status" value="1"/>
</dbReference>
<accession>A0A9D2NYM0</accession>
<dbReference type="Pfam" id="PF02518">
    <property type="entry name" value="HATPase_c"/>
    <property type="match status" value="1"/>
</dbReference>
<dbReference type="InterPro" id="IPR005467">
    <property type="entry name" value="His_kinase_dom"/>
</dbReference>
<dbReference type="PRINTS" id="PR00344">
    <property type="entry name" value="BCTRLSENSOR"/>
</dbReference>
<dbReference type="Gene3D" id="3.30.565.10">
    <property type="entry name" value="Histidine kinase-like ATPase, C-terminal domain"/>
    <property type="match status" value="1"/>
</dbReference>
<keyword evidence="6 11" id="KW-0418">Kinase</keyword>
<dbReference type="SUPFAM" id="SSF55874">
    <property type="entry name" value="ATPase domain of HSP90 chaperone/DNA topoisomerase II/histidine kinase"/>
    <property type="match status" value="1"/>
</dbReference>
<name>A0A9D2NYM0_9FIRM</name>
<keyword evidence="4" id="KW-0597">Phosphoprotein</keyword>
<dbReference type="AlphaFoldDB" id="A0A9D2NYM0"/>
<dbReference type="SUPFAM" id="SSF47384">
    <property type="entry name" value="Homodimeric domain of signal transducing histidine kinase"/>
    <property type="match status" value="1"/>
</dbReference>
<keyword evidence="9" id="KW-0812">Transmembrane</keyword>
<reference evidence="11" key="1">
    <citation type="journal article" date="2021" name="PeerJ">
        <title>Extensive microbial diversity within the chicken gut microbiome revealed by metagenomics and culture.</title>
        <authorList>
            <person name="Gilroy R."/>
            <person name="Ravi A."/>
            <person name="Getino M."/>
            <person name="Pursley I."/>
            <person name="Horton D.L."/>
            <person name="Alikhan N.F."/>
            <person name="Baker D."/>
            <person name="Gharbi K."/>
            <person name="Hall N."/>
            <person name="Watson M."/>
            <person name="Adriaenssens E.M."/>
            <person name="Foster-Nyarko E."/>
            <person name="Jarju S."/>
            <person name="Secka A."/>
            <person name="Antonio M."/>
            <person name="Oren A."/>
            <person name="Chaudhuri R.R."/>
            <person name="La Ragione R."/>
            <person name="Hildebrand F."/>
            <person name="Pallen M.J."/>
        </authorList>
    </citation>
    <scope>NUCLEOTIDE SEQUENCE</scope>
    <source>
        <strain evidence="11">CHK186-1790</strain>
    </source>
</reference>
<dbReference type="Proteomes" id="UP000823882">
    <property type="component" value="Unassembled WGS sequence"/>
</dbReference>
<reference evidence="11" key="2">
    <citation type="submission" date="2021-04" db="EMBL/GenBank/DDBJ databases">
        <authorList>
            <person name="Gilroy R."/>
        </authorList>
    </citation>
    <scope>NUCLEOTIDE SEQUENCE</scope>
    <source>
        <strain evidence="11">CHK186-1790</strain>
    </source>
</reference>
<dbReference type="InterPro" id="IPR050351">
    <property type="entry name" value="BphY/WalK/GraS-like"/>
</dbReference>
<dbReference type="FunFam" id="3.30.565.10:FF:000006">
    <property type="entry name" value="Sensor histidine kinase WalK"/>
    <property type="match status" value="1"/>
</dbReference>
<comment type="subcellular location">
    <subcellularLocation>
        <location evidence="2">Membrane</location>
    </subcellularLocation>
</comment>
<dbReference type="EC" id="2.7.13.3" evidence="3"/>
<keyword evidence="9" id="KW-1133">Transmembrane helix</keyword>
<dbReference type="GO" id="GO:0004721">
    <property type="term" value="F:phosphoprotein phosphatase activity"/>
    <property type="evidence" value="ECO:0007669"/>
    <property type="project" value="TreeGrafter"/>
</dbReference>
<dbReference type="CDD" id="cd00082">
    <property type="entry name" value="HisKA"/>
    <property type="match status" value="1"/>
</dbReference>